<evidence type="ECO:0000256" key="3">
    <source>
        <dbReference type="ARBA" id="ARBA00022692"/>
    </source>
</evidence>
<name>A0A061JHH0_9PROT</name>
<reference evidence="12 13" key="1">
    <citation type="journal article" date="2013" name="Genome Announc.">
        <title>Draft Genome Sequence of Holospora undulata Strain HU1, a Micronucleus-Specific Symbiont of the Ciliate Paramecium caudatum.</title>
        <authorList>
            <person name="Dohra H."/>
            <person name="Suzuki H."/>
            <person name="Suzuki T."/>
            <person name="Tanaka K."/>
            <person name="Fujishima M."/>
        </authorList>
    </citation>
    <scope>NUCLEOTIDE SEQUENCE [LARGE SCALE GENOMIC DNA]</scope>
    <source>
        <strain evidence="12 13">HU1</strain>
    </source>
</reference>
<evidence type="ECO:0000256" key="8">
    <source>
        <dbReference type="ARBA" id="ARBA00023136"/>
    </source>
</evidence>
<comment type="subcellular location">
    <subcellularLocation>
        <location evidence="1">Membrane</location>
        <topology evidence="1">Multi-pass membrane protein</topology>
    </subcellularLocation>
</comment>
<feature type="transmembrane region" description="Helical" evidence="10">
    <location>
        <begin position="129"/>
        <end position="148"/>
    </location>
</feature>
<feature type="transmembrane region" description="Helical" evidence="10">
    <location>
        <begin position="252"/>
        <end position="271"/>
    </location>
</feature>
<feature type="transmembrane region" description="Helical" evidence="10">
    <location>
        <begin position="224"/>
        <end position="245"/>
    </location>
</feature>
<dbReference type="PANTHER" id="PTHR44758">
    <property type="entry name" value="NAD(P) TRANSHYDROGENASE SUBUNIT BETA"/>
    <property type="match status" value="1"/>
</dbReference>
<keyword evidence="3 10" id="KW-0812">Transmembrane</keyword>
<feature type="transmembrane region" description="Helical" evidence="10">
    <location>
        <begin position="277"/>
        <end position="296"/>
    </location>
</feature>
<dbReference type="InterPro" id="IPR029035">
    <property type="entry name" value="DHS-like_NAD/FAD-binding_dom"/>
</dbReference>
<evidence type="ECO:0000256" key="1">
    <source>
        <dbReference type="ARBA" id="ARBA00004141"/>
    </source>
</evidence>
<keyword evidence="13" id="KW-1185">Reference proteome</keyword>
<dbReference type="GO" id="GO:0008750">
    <property type="term" value="F:proton-translocating NAD(P)+ transhydrogenase activity"/>
    <property type="evidence" value="ECO:0007669"/>
    <property type="project" value="UniProtKB-EC"/>
</dbReference>
<feature type="transmembrane region" description="Helical" evidence="10">
    <location>
        <begin position="197"/>
        <end position="218"/>
    </location>
</feature>
<dbReference type="EMBL" id="ARPM03000143">
    <property type="protein sequence ID" value="ETZ04842.1"/>
    <property type="molecule type" value="Genomic_DNA"/>
</dbReference>
<feature type="transmembrane region" description="Helical" evidence="10">
    <location>
        <begin position="62"/>
        <end position="80"/>
    </location>
</feature>
<dbReference type="GO" id="GO:0016020">
    <property type="term" value="C:membrane"/>
    <property type="evidence" value="ECO:0007669"/>
    <property type="project" value="UniProtKB-SubCell"/>
</dbReference>
<feature type="transmembrane region" description="Helical" evidence="10">
    <location>
        <begin position="100"/>
        <end position="117"/>
    </location>
</feature>
<evidence type="ECO:0000256" key="5">
    <source>
        <dbReference type="ARBA" id="ARBA00022967"/>
    </source>
</evidence>
<keyword evidence="5" id="KW-1278">Translocase</keyword>
<dbReference type="Gene3D" id="3.40.50.1220">
    <property type="entry name" value="TPP-binding domain"/>
    <property type="match status" value="1"/>
</dbReference>
<evidence type="ECO:0000256" key="9">
    <source>
        <dbReference type="ARBA" id="ARBA00048202"/>
    </source>
</evidence>
<evidence type="ECO:0000259" key="11">
    <source>
        <dbReference type="Pfam" id="PF02233"/>
    </source>
</evidence>
<evidence type="ECO:0000256" key="7">
    <source>
        <dbReference type="ARBA" id="ARBA00023027"/>
    </source>
</evidence>
<comment type="caution">
    <text evidence="12">The sequence shown here is derived from an EMBL/GenBank/DDBJ whole genome shotgun (WGS) entry which is preliminary data.</text>
</comment>
<protein>
    <recommendedName>
        <fullName evidence="2">proton-translocating NAD(P)(+) transhydrogenase</fullName>
        <ecNumber evidence="2">7.1.1.1</ecNumber>
    </recommendedName>
</protein>
<feature type="transmembrane region" description="Helical" evidence="10">
    <location>
        <begin position="20"/>
        <end position="50"/>
    </location>
</feature>
<organism evidence="12 13">
    <name type="scientific">Holospora undulata HU1</name>
    <dbReference type="NCBI Taxonomy" id="1321371"/>
    <lineage>
        <taxon>Bacteria</taxon>
        <taxon>Pseudomonadati</taxon>
        <taxon>Pseudomonadota</taxon>
        <taxon>Alphaproteobacteria</taxon>
        <taxon>Holosporales</taxon>
        <taxon>Holosporaceae</taxon>
        <taxon>Holospora</taxon>
    </lineage>
</organism>
<evidence type="ECO:0000256" key="10">
    <source>
        <dbReference type="SAM" id="Phobius"/>
    </source>
</evidence>
<evidence type="ECO:0000313" key="13">
    <source>
        <dbReference type="Proteomes" id="UP000026922"/>
    </source>
</evidence>
<proteinExistence type="predicted"/>
<keyword evidence="6 10" id="KW-1133">Transmembrane helix</keyword>
<feature type="transmembrane region" description="Helical" evidence="10">
    <location>
        <begin position="160"/>
        <end position="185"/>
    </location>
</feature>
<keyword evidence="7" id="KW-0520">NAD</keyword>
<dbReference type="EC" id="7.1.1.1" evidence="2"/>
<keyword evidence="4" id="KW-0521">NADP</keyword>
<dbReference type="AlphaFoldDB" id="A0A061JHH0"/>
<gene>
    <name evidence="12" type="ORF">K737_300742</name>
</gene>
<evidence type="ECO:0000313" key="12">
    <source>
        <dbReference type="EMBL" id="ETZ04842.1"/>
    </source>
</evidence>
<dbReference type="InterPro" id="IPR034300">
    <property type="entry name" value="PNTB-like"/>
</dbReference>
<dbReference type="SUPFAM" id="SSF52467">
    <property type="entry name" value="DHS-like NAD/FAD-binding domain"/>
    <property type="match status" value="1"/>
</dbReference>
<accession>A0A061JHH0</accession>
<dbReference type="Pfam" id="PF02233">
    <property type="entry name" value="PNTB"/>
    <property type="match status" value="1"/>
</dbReference>
<sequence length="499" mass="54082">MNSFFVFPWNFVHPLPRIFFKGMVCGALLGGATFFPSLRVSLTLGLILMAFEMLTSFNRAQYCAWIGKIGMMCAMIPYAGEMFWLHYLSYVEGKEKAFHGGLWFCIFLGSILGTVVAKRTPMTELPQLMALFHSLVGIGAASISVVLAKVHISSSCAIPFSVFFEILAGGIIGAITFTGSVFAVLRLQSIVRYTPSLKVFTILFLVVLLGALGSAFWFFQEPSIFSLIISITLSSIFGILMILPVAGADMPLVVSLLNSCSGWACVSLGIYSSSPLLIVVGSIVGFSGAVLTTVMCQGMNRSLTRVFTGSFHKKKEEKISVVLPVQSISGQEAAFFLKSAERVLIVPGYGAAVAQAQTALQELALLLKANHCDVQYGMHPVAGRMPGHMDILLAQANVPLEDMVELGEANRRLSETDVVLIVGANDTVNPLAEQDSSSEIYGMPIFQAYRAKKVLFVKRSMSVGYSGIDNPLCYLPQTYMVFGDGKKVCEDILKALALL</sequence>
<feature type="domain" description="NADP transhydrogenase beta-like" evidence="11">
    <location>
        <begin position="46"/>
        <end position="494"/>
    </location>
</feature>
<evidence type="ECO:0000256" key="2">
    <source>
        <dbReference type="ARBA" id="ARBA00012943"/>
    </source>
</evidence>
<dbReference type="RefSeq" id="WP_006298837.1">
    <property type="nucleotide sequence ID" value="NZ_ARPM03000143.1"/>
</dbReference>
<dbReference type="PANTHER" id="PTHR44758:SF1">
    <property type="entry name" value="NAD(P) TRANSHYDROGENASE SUBUNIT BETA"/>
    <property type="match status" value="1"/>
</dbReference>
<keyword evidence="8 10" id="KW-0472">Membrane</keyword>
<dbReference type="Proteomes" id="UP000026922">
    <property type="component" value="Unassembled WGS sequence"/>
</dbReference>
<comment type="catalytic activity">
    <reaction evidence="9">
        <text>NAD(+) + NADPH + H(+)(in) = NADH + NADP(+) + H(+)(out)</text>
        <dbReference type="Rhea" id="RHEA:47992"/>
        <dbReference type="ChEBI" id="CHEBI:15378"/>
        <dbReference type="ChEBI" id="CHEBI:57540"/>
        <dbReference type="ChEBI" id="CHEBI:57783"/>
        <dbReference type="ChEBI" id="CHEBI:57945"/>
        <dbReference type="ChEBI" id="CHEBI:58349"/>
        <dbReference type="EC" id="7.1.1.1"/>
    </reaction>
</comment>
<evidence type="ECO:0000256" key="4">
    <source>
        <dbReference type="ARBA" id="ARBA00022857"/>
    </source>
</evidence>
<evidence type="ECO:0000256" key="6">
    <source>
        <dbReference type="ARBA" id="ARBA00022989"/>
    </source>
</evidence>